<organism evidence="1 2">
    <name type="scientific">Mycobacterium tuberculosis (strain CDC 1551 / Oshkosh)</name>
    <dbReference type="NCBI Taxonomy" id="83331"/>
    <lineage>
        <taxon>Bacteria</taxon>
        <taxon>Bacillati</taxon>
        <taxon>Actinomycetota</taxon>
        <taxon>Actinomycetes</taxon>
        <taxon>Mycobacteriales</taxon>
        <taxon>Mycobacteriaceae</taxon>
        <taxon>Mycobacterium</taxon>
        <taxon>Mycobacterium tuberculosis complex</taxon>
    </lineage>
</organism>
<dbReference type="KEGG" id="mtc:MT2072"/>
<protein>
    <submittedName>
        <fullName evidence="1">Uncharacterized protein</fullName>
    </submittedName>
</protein>
<dbReference type="AlphaFoldDB" id="Q8VJS2"/>
<proteinExistence type="predicted"/>
<reference evidence="1 2" key="1">
    <citation type="journal article" date="2002" name="J. Bacteriol.">
        <title>Whole-genome comparison of Mycobacterium tuberculosis clinical and laboratory strains.</title>
        <authorList>
            <person name="Fleischmann R.D."/>
            <person name="Alland D."/>
            <person name="Eisen J.A."/>
            <person name="Carpenter L."/>
            <person name="White O."/>
            <person name="Peterson J."/>
            <person name="DeBoy R."/>
            <person name="Dodson R."/>
            <person name="Gwinn M."/>
            <person name="Haft D."/>
            <person name="Hickey E."/>
            <person name="Kolonay J.F."/>
            <person name="Nelson W.C."/>
            <person name="Umayam L.A."/>
            <person name="Ermolaeva M."/>
            <person name="Salzberg S.L."/>
            <person name="Delcher A."/>
            <person name="Utterback T."/>
            <person name="Weidman J."/>
            <person name="Khouri H."/>
            <person name="Gill J."/>
            <person name="Mikula A."/>
            <person name="Bishai W."/>
            <person name="Jacobs Jr W.R.Jr."/>
            <person name="Venter J.C."/>
            <person name="Fraser C.M."/>
        </authorList>
    </citation>
    <scope>NUCLEOTIDE SEQUENCE [LARGE SCALE GENOMIC DNA]</scope>
    <source>
        <strain evidence="2">CDC 1551 / Oshkosh</strain>
    </source>
</reference>
<evidence type="ECO:0000313" key="2">
    <source>
        <dbReference type="Proteomes" id="UP000001020"/>
    </source>
</evidence>
<accession>Q8VJS2</accession>
<dbReference type="EMBL" id="AE000516">
    <property type="protein sequence ID" value="AAK46350.1"/>
    <property type="molecule type" value="Genomic_DNA"/>
</dbReference>
<gene>
    <name evidence="1" type="ordered locus">MT2072</name>
</gene>
<evidence type="ECO:0000313" key="1">
    <source>
        <dbReference type="EMBL" id="AAK46350.1"/>
    </source>
</evidence>
<name>Q8VJS2_MYCTO</name>
<keyword evidence="2" id="KW-1185">Reference proteome</keyword>
<sequence length="213" mass="23695">MSADTGIFSGMFSEPYPTDGEVMTELGDKFLAALVGTIRDTRFDIADMRNWRPGWFPTMHSRCLSNLIHDRIWAHLVTLIASNPGTSIKDKGATREIVVGAHLRLRIKRHHAGDEISTYPTRTAIEFWQQGSQLAFPGLEEVRIAVGYRWDPDTREIGAPLLSLRDGKDHVIWVVELDEPAAGVKITWTPIEPTLPSIDFGDLGEDSGASGER</sequence>
<dbReference type="Proteomes" id="UP000001020">
    <property type="component" value="Chromosome"/>
</dbReference>
<dbReference type="HOGENOM" id="CLU_1420097_0_0_11"/>